<reference evidence="7 8" key="1">
    <citation type="submission" date="2018-08" db="EMBL/GenBank/DDBJ databases">
        <title>Pallidiluteibacterium maritimus gen. nov., sp. nov., isolated from coastal sediment.</title>
        <authorList>
            <person name="Zhou L.Y."/>
        </authorList>
    </citation>
    <scope>NUCLEOTIDE SEQUENCE [LARGE SCALE GENOMIC DNA]</scope>
    <source>
        <strain evidence="7 8">XSD2</strain>
    </source>
</reference>
<evidence type="ECO:0000256" key="1">
    <source>
        <dbReference type="ARBA" id="ARBA00004141"/>
    </source>
</evidence>
<evidence type="ECO:0000313" key="8">
    <source>
        <dbReference type="Proteomes" id="UP000265926"/>
    </source>
</evidence>
<dbReference type="GO" id="GO:0016020">
    <property type="term" value="C:membrane"/>
    <property type="evidence" value="ECO:0007669"/>
    <property type="project" value="UniProtKB-SubCell"/>
</dbReference>
<evidence type="ECO:0000256" key="5">
    <source>
        <dbReference type="ARBA" id="ARBA00023136"/>
    </source>
</evidence>
<accession>A0A399T0W3</accession>
<protein>
    <submittedName>
        <fullName evidence="7">TerC/Alx family metal homeostasis membrane protein</fullName>
    </submittedName>
</protein>
<dbReference type="OrthoDB" id="9783692at2"/>
<feature type="transmembrane region" description="Helical" evidence="6">
    <location>
        <begin position="232"/>
        <end position="256"/>
    </location>
</feature>
<evidence type="ECO:0000256" key="6">
    <source>
        <dbReference type="SAM" id="Phobius"/>
    </source>
</evidence>
<dbReference type="AlphaFoldDB" id="A0A399T0W3"/>
<feature type="transmembrane region" description="Helical" evidence="6">
    <location>
        <begin position="322"/>
        <end position="341"/>
    </location>
</feature>
<feature type="transmembrane region" description="Helical" evidence="6">
    <location>
        <begin position="168"/>
        <end position="186"/>
    </location>
</feature>
<gene>
    <name evidence="7" type="ORF">D1614_13365</name>
</gene>
<dbReference type="InterPro" id="IPR022369">
    <property type="entry name" value="Integral_membrane_TerC_rswitch"/>
</dbReference>
<dbReference type="Pfam" id="PF03741">
    <property type="entry name" value="TerC"/>
    <property type="match status" value="1"/>
</dbReference>
<keyword evidence="4 6" id="KW-1133">Transmembrane helix</keyword>
<dbReference type="PANTHER" id="PTHR30238">
    <property type="entry name" value="MEMBRANE BOUND PREDICTED REDOX MODULATOR"/>
    <property type="match status" value="1"/>
</dbReference>
<feature type="transmembrane region" description="Helical" evidence="6">
    <location>
        <begin position="38"/>
        <end position="59"/>
    </location>
</feature>
<dbReference type="EMBL" id="QWGR01000007">
    <property type="protein sequence ID" value="RIJ47573.1"/>
    <property type="molecule type" value="Genomic_DNA"/>
</dbReference>
<comment type="similarity">
    <text evidence="2">Belongs to the TerC family.</text>
</comment>
<dbReference type="InterPro" id="IPR005496">
    <property type="entry name" value="Integral_membrane_TerC"/>
</dbReference>
<feature type="transmembrane region" description="Helical" evidence="6">
    <location>
        <begin position="115"/>
        <end position="132"/>
    </location>
</feature>
<feature type="transmembrane region" description="Helical" evidence="6">
    <location>
        <begin position="291"/>
        <end position="310"/>
    </location>
</feature>
<sequence length="348" mass="40309">MSIEIISMAVFLAFIVGVLMIDLVFVGRKVHIISAKEAIVWSVVWISLGLSFYFVLFYFGHLLHGITTPEELREICRLYNPYLEFKTNTFDQMLAEYRKAQAINYLSGYFIEKTLSIDNIFVMMMILTGFSVPQKDYKLILFWGIFGAIVLRFAFIFAGVAIIHRFEWVLFVFGGFLLYQGIKILFEKDKKPKDPKDSKLVKWVSRHINVTTEYGHDSFWFREKGKLVFTPLFLVLIMIEFSDLIFAFDSIPAIFAVSRDPYIVFFSNVFAILGLRALFFLLANLINKFRFLKPGVALLLVFVGAKLLFHKNLRDWGFQPEYSLYFIGTVLVISVLLSVLFPKKEVSN</sequence>
<keyword evidence="3 6" id="KW-0812">Transmembrane</keyword>
<keyword evidence="8" id="KW-1185">Reference proteome</keyword>
<comment type="subcellular location">
    <subcellularLocation>
        <location evidence="1">Membrane</location>
        <topology evidence="1">Multi-pass membrane protein</topology>
    </subcellularLocation>
</comment>
<comment type="caution">
    <text evidence="7">The sequence shown here is derived from an EMBL/GenBank/DDBJ whole genome shotgun (WGS) entry which is preliminary data.</text>
</comment>
<feature type="transmembrane region" description="Helical" evidence="6">
    <location>
        <begin position="139"/>
        <end position="162"/>
    </location>
</feature>
<evidence type="ECO:0000256" key="3">
    <source>
        <dbReference type="ARBA" id="ARBA00022692"/>
    </source>
</evidence>
<proteinExistence type="inferred from homology"/>
<evidence type="ECO:0000256" key="4">
    <source>
        <dbReference type="ARBA" id="ARBA00022989"/>
    </source>
</evidence>
<name>A0A399T0W3_9BACT</name>
<feature type="transmembrane region" description="Helical" evidence="6">
    <location>
        <begin position="262"/>
        <end position="284"/>
    </location>
</feature>
<dbReference type="RefSeq" id="WP_119438459.1">
    <property type="nucleotide sequence ID" value="NZ_QWGR01000007.1"/>
</dbReference>
<feature type="transmembrane region" description="Helical" evidence="6">
    <location>
        <begin position="6"/>
        <end position="26"/>
    </location>
</feature>
<evidence type="ECO:0000256" key="2">
    <source>
        <dbReference type="ARBA" id="ARBA00007511"/>
    </source>
</evidence>
<evidence type="ECO:0000313" key="7">
    <source>
        <dbReference type="EMBL" id="RIJ47573.1"/>
    </source>
</evidence>
<organism evidence="7 8">
    <name type="scientific">Maribellus luteus</name>
    <dbReference type="NCBI Taxonomy" id="2305463"/>
    <lineage>
        <taxon>Bacteria</taxon>
        <taxon>Pseudomonadati</taxon>
        <taxon>Bacteroidota</taxon>
        <taxon>Bacteroidia</taxon>
        <taxon>Marinilabiliales</taxon>
        <taxon>Prolixibacteraceae</taxon>
        <taxon>Maribellus</taxon>
    </lineage>
</organism>
<keyword evidence="5 6" id="KW-0472">Membrane</keyword>
<dbReference type="Proteomes" id="UP000265926">
    <property type="component" value="Unassembled WGS sequence"/>
</dbReference>
<dbReference type="PANTHER" id="PTHR30238:SF0">
    <property type="entry name" value="THYLAKOID MEMBRANE PROTEIN TERC, CHLOROPLASTIC"/>
    <property type="match status" value="1"/>
</dbReference>
<dbReference type="NCBIfam" id="TIGR03718">
    <property type="entry name" value="R_switched_Alx"/>
    <property type="match status" value="1"/>
</dbReference>